<accession>A0ABX1W0Y4</accession>
<sequence>MMIDKELGSFKPFDGKWVGVPFEMVIHITFNNAVSLKTIGMGCLRLNGQQILFPEGIEISGGNDKRKLTLVGRIKPAKPLKDDPDKRSLFEAKLTTAQPLKYFQIKVKPVKPQPWFPPQKQPLYG</sequence>
<dbReference type="EMBL" id="JABFCR010000006">
    <property type="protein sequence ID" value="NNU33243.1"/>
    <property type="molecule type" value="Genomic_DNA"/>
</dbReference>
<dbReference type="Proteomes" id="UP000566071">
    <property type="component" value="Unassembled WGS sequence"/>
</dbReference>
<evidence type="ECO:0000313" key="2">
    <source>
        <dbReference type="Proteomes" id="UP000566071"/>
    </source>
</evidence>
<organism evidence="1 2">
    <name type="scientific">Mucilaginibacter humi</name>
    <dbReference type="NCBI Taxonomy" id="2732510"/>
    <lineage>
        <taxon>Bacteria</taxon>
        <taxon>Pseudomonadati</taxon>
        <taxon>Bacteroidota</taxon>
        <taxon>Sphingobacteriia</taxon>
        <taxon>Sphingobacteriales</taxon>
        <taxon>Sphingobacteriaceae</taxon>
        <taxon>Mucilaginibacter</taxon>
    </lineage>
</organism>
<name>A0ABX1W0Y4_9SPHI</name>
<comment type="caution">
    <text evidence="1">The sequence shown here is derived from an EMBL/GenBank/DDBJ whole genome shotgun (WGS) entry which is preliminary data.</text>
</comment>
<protein>
    <submittedName>
        <fullName evidence="1">Uncharacterized protein</fullName>
    </submittedName>
</protein>
<keyword evidence="2" id="KW-1185">Reference proteome</keyword>
<reference evidence="1 2" key="1">
    <citation type="submission" date="2020-05" db="EMBL/GenBank/DDBJ databases">
        <authorList>
            <person name="Khan S.A."/>
            <person name="Jeon C.O."/>
            <person name="Chun B.H."/>
        </authorList>
    </citation>
    <scope>NUCLEOTIDE SEQUENCE [LARGE SCALE GENOMIC DNA]</scope>
    <source>
        <strain evidence="1 2">S1162</strain>
    </source>
</reference>
<dbReference type="RefSeq" id="WP_175268944.1">
    <property type="nucleotide sequence ID" value="NZ_JABFCR010000006.1"/>
</dbReference>
<proteinExistence type="predicted"/>
<evidence type="ECO:0000313" key="1">
    <source>
        <dbReference type="EMBL" id="NNU33243.1"/>
    </source>
</evidence>
<gene>
    <name evidence="1" type="ORF">HK413_02000</name>
</gene>